<accession>A0A845F3Z5</accession>
<keyword evidence="1" id="KW-0812">Transmembrane</keyword>
<proteinExistence type="predicted"/>
<evidence type="ECO:0000256" key="1">
    <source>
        <dbReference type="SAM" id="Phobius"/>
    </source>
</evidence>
<keyword evidence="1" id="KW-1133">Transmembrane helix</keyword>
<gene>
    <name evidence="2" type="ORF">GLW07_19070</name>
</gene>
<dbReference type="RefSeq" id="WP_160920869.1">
    <property type="nucleotide sequence ID" value="NZ_WMEY01000007.1"/>
</dbReference>
<evidence type="ECO:0000313" key="2">
    <source>
        <dbReference type="EMBL" id="MYL65464.1"/>
    </source>
</evidence>
<reference evidence="2 3" key="1">
    <citation type="submission" date="2019-11" db="EMBL/GenBank/DDBJ databases">
        <title>Genome sequences of 17 halophilic strains isolated from different environments.</title>
        <authorList>
            <person name="Furrow R.E."/>
        </authorList>
    </citation>
    <scope>NUCLEOTIDE SEQUENCE [LARGE SCALE GENOMIC DNA]</scope>
    <source>
        <strain evidence="2 3">22506_14_FS</strain>
    </source>
</reference>
<sequence length="78" mass="8714">MKIAGEILIFALLALTTGLALEAIFDLSLSLFLIAIVLFAAYWFLRKLFIIKYSSFKGSRKTMILGLMIGLLIFVVNI</sequence>
<keyword evidence="1" id="KW-0472">Membrane</keyword>
<organism evidence="2 3">
    <name type="scientific">Guptibacillus hwajinpoensis</name>
    <dbReference type="NCBI Taxonomy" id="208199"/>
    <lineage>
        <taxon>Bacteria</taxon>
        <taxon>Bacillati</taxon>
        <taxon>Bacillota</taxon>
        <taxon>Bacilli</taxon>
        <taxon>Bacillales</taxon>
        <taxon>Guptibacillaceae</taxon>
        <taxon>Guptibacillus</taxon>
    </lineage>
</organism>
<protein>
    <submittedName>
        <fullName evidence="2">Uncharacterized protein</fullName>
    </submittedName>
</protein>
<evidence type="ECO:0000313" key="3">
    <source>
        <dbReference type="Proteomes" id="UP000447833"/>
    </source>
</evidence>
<feature type="transmembrane region" description="Helical" evidence="1">
    <location>
        <begin position="61"/>
        <end position="77"/>
    </location>
</feature>
<dbReference type="EMBL" id="WMEY01000007">
    <property type="protein sequence ID" value="MYL65464.1"/>
    <property type="molecule type" value="Genomic_DNA"/>
</dbReference>
<dbReference type="AlphaFoldDB" id="A0A845F3Z5"/>
<comment type="caution">
    <text evidence="2">The sequence shown here is derived from an EMBL/GenBank/DDBJ whole genome shotgun (WGS) entry which is preliminary data.</text>
</comment>
<name>A0A845F3Z5_9BACL</name>
<dbReference type="Proteomes" id="UP000447833">
    <property type="component" value="Unassembled WGS sequence"/>
</dbReference>
<feature type="transmembrane region" description="Helical" evidence="1">
    <location>
        <begin position="30"/>
        <end position="49"/>
    </location>
</feature>